<accession>A0ABS6VVW6</accession>
<dbReference type="PROSITE" id="PS51123">
    <property type="entry name" value="OMPA_2"/>
    <property type="match status" value="1"/>
</dbReference>
<dbReference type="PANTHER" id="PTHR30329:SF21">
    <property type="entry name" value="LIPOPROTEIN YIAD-RELATED"/>
    <property type="match status" value="1"/>
</dbReference>
<dbReference type="InterPro" id="IPR036737">
    <property type="entry name" value="OmpA-like_sf"/>
</dbReference>
<organism evidence="5 6">
    <name type="scientific">Zhongshania aquimaris</name>
    <dbReference type="NCBI Taxonomy" id="2857107"/>
    <lineage>
        <taxon>Bacteria</taxon>
        <taxon>Pseudomonadati</taxon>
        <taxon>Pseudomonadota</taxon>
        <taxon>Gammaproteobacteria</taxon>
        <taxon>Cellvibrionales</taxon>
        <taxon>Spongiibacteraceae</taxon>
        <taxon>Zhongshania</taxon>
    </lineage>
</organism>
<feature type="domain" description="OmpA-like" evidence="4">
    <location>
        <begin position="79"/>
        <end position="207"/>
    </location>
</feature>
<feature type="compositionally biased region" description="Basic and acidic residues" evidence="2">
    <location>
        <begin position="190"/>
        <end position="200"/>
    </location>
</feature>
<dbReference type="EMBL" id="JAHWDQ010000004">
    <property type="protein sequence ID" value="MBW2942149.1"/>
    <property type="molecule type" value="Genomic_DNA"/>
</dbReference>
<dbReference type="RefSeq" id="WP_219044386.1">
    <property type="nucleotide sequence ID" value="NZ_JAHWDQ010000004.1"/>
</dbReference>
<keyword evidence="3" id="KW-0812">Transmembrane</keyword>
<keyword evidence="1 3" id="KW-0472">Membrane</keyword>
<feature type="transmembrane region" description="Helical" evidence="3">
    <location>
        <begin position="16"/>
        <end position="41"/>
    </location>
</feature>
<comment type="caution">
    <text evidence="5">The sequence shown here is derived from an EMBL/GenBank/DDBJ whole genome shotgun (WGS) entry which is preliminary data.</text>
</comment>
<dbReference type="PANTHER" id="PTHR30329">
    <property type="entry name" value="STATOR ELEMENT OF FLAGELLAR MOTOR COMPLEX"/>
    <property type="match status" value="1"/>
</dbReference>
<evidence type="ECO:0000313" key="5">
    <source>
        <dbReference type="EMBL" id="MBW2942149.1"/>
    </source>
</evidence>
<sequence length="215" mass="23644">MSVSELDNGLDQEPPIWAIFGDLMTGLVGVFVLLLVWALGFQLELSQTLEKEIQKREVAEQRRLALEQALADPLAAGRVTLRDGKIGISGNVLFSLNSAELQDEGRELLHTLRAPLQVYLGDNEQLLMVSGFTDDLPIQKGNLHFRDNWELSAQRALTVTRALIEEGMPADMVFAAAFGAQQPVVENNDADSRSQNRRVEMAPVPRAQAAAEKAP</sequence>
<proteinExistence type="predicted"/>
<evidence type="ECO:0000259" key="4">
    <source>
        <dbReference type="PROSITE" id="PS51123"/>
    </source>
</evidence>
<evidence type="ECO:0000256" key="1">
    <source>
        <dbReference type="PROSITE-ProRule" id="PRU00473"/>
    </source>
</evidence>
<feature type="region of interest" description="Disordered" evidence="2">
    <location>
        <begin position="185"/>
        <end position="215"/>
    </location>
</feature>
<dbReference type="SUPFAM" id="SSF103088">
    <property type="entry name" value="OmpA-like"/>
    <property type="match status" value="1"/>
</dbReference>
<protein>
    <submittedName>
        <fullName evidence="5">OmpA family protein</fullName>
    </submittedName>
</protein>
<dbReference type="InterPro" id="IPR006665">
    <property type="entry name" value="OmpA-like"/>
</dbReference>
<evidence type="ECO:0000256" key="2">
    <source>
        <dbReference type="SAM" id="MobiDB-lite"/>
    </source>
</evidence>
<dbReference type="CDD" id="cd07185">
    <property type="entry name" value="OmpA_C-like"/>
    <property type="match status" value="1"/>
</dbReference>
<dbReference type="Gene3D" id="3.30.1330.60">
    <property type="entry name" value="OmpA-like domain"/>
    <property type="match status" value="1"/>
</dbReference>
<evidence type="ECO:0000313" key="6">
    <source>
        <dbReference type="Proteomes" id="UP001166291"/>
    </source>
</evidence>
<keyword evidence="3" id="KW-1133">Transmembrane helix</keyword>
<name>A0ABS6VVW6_9GAMM</name>
<evidence type="ECO:0000256" key="3">
    <source>
        <dbReference type="SAM" id="Phobius"/>
    </source>
</evidence>
<dbReference type="NCBIfam" id="NF006547">
    <property type="entry name" value="PRK09040.1"/>
    <property type="match status" value="1"/>
</dbReference>
<dbReference type="Proteomes" id="UP001166291">
    <property type="component" value="Unassembled WGS sequence"/>
</dbReference>
<reference evidence="5" key="1">
    <citation type="submission" date="2021-07" db="EMBL/GenBank/DDBJ databases">
        <title>Zhongshania sp. CAU 1632 isolated from seawater.</title>
        <authorList>
            <person name="Kim W."/>
        </authorList>
    </citation>
    <scope>NUCLEOTIDE SEQUENCE</scope>
    <source>
        <strain evidence="5">CAU 1632</strain>
    </source>
</reference>
<dbReference type="InterPro" id="IPR050330">
    <property type="entry name" value="Bact_OuterMem_StrucFunc"/>
</dbReference>
<dbReference type="Pfam" id="PF00691">
    <property type="entry name" value="OmpA"/>
    <property type="match status" value="1"/>
</dbReference>
<keyword evidence="6" id="KW-1185">Reference proteome</keyword>
<gene>
    <name evidence="5" type="ORF">KXJ70_15235</name>
</gene>